<name>A0AA37XC22_9MICO</name>
<dbReference type="GO" id="GO:0016491">
    <property type="term" value="F:oxidoreductase activity"/>
    <property type="evidence" value="ECO:0007669"/>
    <property type="project" value="InterPro"/>
</dbReference>
<evidence type="ECO:0000313" key="1">
    <source>
        <dbReference type="EMBL" id="GMA29190.1"/>
    </source>
</evidence>
<gene>
    <name evidence="1" type="ORF">GCM10025874_24430</name>
</gene>
<dbReference type="EMBL" id="BSUL01000001">
    <property type="protein sequence ID" value="GMA29190.1"/>
    <property type="molecule type" value="Genomic_DNA"/>
</dbReference>
<organism evidence="1 2">
    <name type="scientific">Arenivirga flava</name>
    <dbReference type="NCBI Taxonomy" id="1930060"/>
    <lineage>
        <taxon>Bacteria</taxon>
        <taxon>Bacillati</taxon>
        <taxon>Actinomycetota</taxon>
        <taxon>Actinomycetes</taxon>
        <taxon>Micrococcales</taxon>
        <taxon>Microbacteriaceae</taxon>
        <taxon>Arenivirga</taxon>
    </lineage>
</organism>
<dbReference type="RefSeq" id="WP_284233068.1">
    <property type="nucleotide sequence ID" value="NZ_BSUL01000001.1"/>
</dbReference>
<accession>A0AA37XC22</accession>
<comment type="caution">
    <text evidence="1">The sequence shown here is derived from an EMBL/GenBank/DDBJ whole genome shotgun (WGS) entry which is preliminary data.</text>
</comment>
<reference evidence="1 2" key="1">
    <citation type="journal article" date="2014" name="Int. J. Syst. Evol. Microbiol.">
        <title>Complete genome sequence of Corynebacterium casei LMG S-19264T (=DSM 44701T), isolated from a smear-ripened cheese.</title>
        <authorList>
            <consortium name="US DOE Joint Genome Institute (JGI-PGF)"/>
            <person name="Walter F."/>
            <person name="Albersmeier A."/>
            <person name="Kalinowski J."/>
            <person name="Ruckert C."/>
        </authorList>
    </citation>
    <scope>NUCLEOTIDE SEQUENCE [LARGE SCALE GENOMIC DNA]</scope>
    <source>
        <strain evidence="1 2">NBRC 112289</strain>
    </source>
</reference>
<protein>
    <submittedName>
        <fullName evidence="1">Uncharacterized protein</fullName>
    </submittedName>
</protein>
<proteinExistence type="predicted"/>
<dbReference type="Gene3D" id="1.10.620.20">
    <property type="entry name" value="Ribonucleotide Reductase, subunit A"/>
    <property type="match status" value="1"/>
</dbReference>
<dbReference type="AlphaFoldDB" id="A0AA37XC22"/>
<dbReference type="InterPro" id="IPR012348">
    <property type="entry name" value="RNR-like"/>
</dbReference>
<keyword evidence="2" id="KW-1185">Reference proteome</keyword>
<evidence type="ECO:0000313" key="2">
    <source>
        <dbReference type="Proteomes" id="UP001157160"/>
    </source>
</evidence>
<dbReference type="Proteomes" id="UP001157160">
    <property type="component" value="Unassembled WGS sequence"/>
</dbReference>
<sequence>MTQLGDADAPDRQHDDASLVPAAEFTVREFARTAAGSHRDSLDLAAYEREPLDGATLELVDFLARLERSTMAQLRSVLVTPTHKDARITAFLVTWAYEKYWIADALEAVLSAHPGYAPAESRGPGRLTALRRSLADRFEPIRESVVANLIGEDVVAVHTTTGVVDEWTTRAAFEALRDGSANTEFRAMLERLLGVKERHGAFFAAQTRDRLRRSPKAAKLTRKRLARQHWPLGAIDEDPQLAARFFDALLPDATIAAIDARVEAYPGLAGLGLLRRAKSGQPAITRAAEALGRTAADVRNRIR</sequence>